<gene>
    <name evidence="6" type="ORF">TCNE_LOCUS624</name>
</gene>
<sequence length="244" mass="28160">MCGGNALCCTRWPLLTYCYFRLRFIMLLFAFMSSASIASARSLGTCTCIHFNVSGTFQTPNYPLSKPTQNTCILYSFIAPADHIIEALFDAFEFRPRTERLFDNVKDGSIDERTTHSGEFCGKEIEPGSKFISLTNHLVFHVQFSGTTRGFRGVHKFISNERFQQNATEIQPCRYSIEAVEGNVFSPQYPHYYPSNANCSYFFPMRKSRRLMLKLEFLDVRPLSCSTDYIDIYQMHPKVSRRLF</sequence>
<dbReference type="SMART" id="SM00042">
    <property type="entry name" value="CUB"/>
    <property type="match status" value="1"/>
</dbReference>
<evidence type="ECO:0000256" key="2">
    <source>
        <dbReference type="ARBA" id="ARBA00023157"/>
    </source>
</evidence>
<dbReference type="Proteomes" id="UP000050794">
    <property type="component" value="Unassembled WGS sequence"/>
</dbReference>
<keyword evidence="7" id="KW-1185">Reference proteome</keyword>
<accession>A0A183TWK4</accession>
<evidence type="ECO:0000313" key="8">
    <source>
        <dbReference type="WBParaSite" id="TCNE_0000062301-mRNA-1"/>
    </source>
</evidence>
<comment type="caution">
    <text evidence="3">Lacks conserved residue(s) required for the propagation of feature annotation.</text>
</comment>
<name>A0A183TWK4_TOXCA</name>
<keyword evidence="4" id="KW-1133">Transmembrane helix</keyword>
<dbReference type="WBParaSite" id="TCNE_0000062301-mRNA-1">
    <property type="protein sequence ID" value="TCNE_0000062301-mRNA-1"/>
    <property type="gene ID" value="TCNE_0000062301"/>
</dbReference>
<evidence type="ECO:0000256" key="4">
    <source>
        <dbReference type="SAM" id="Phobius"/>
    </source>
</evidence>
<keyword evidence="2" id="KW-1015">Disulfide bond</keyword>
<dbReference type="Gene3D" id="2.60.120.290">
    <property type="entry name" value="Spermadhesin, CUB domain"/>
    <property type="match status" value="2"/>
</dbReference>
<dbReference type="InterPro" id="IPR000859">
    <property type="entry name" value="CUB_dom"/>
</dbReference>
<evidence type="ECO:0000313" key="7">
    <source>
        <dbReference type="Proteomes" id="UP000050794"/>
    </source>
</evidence>
<evidence type="ECO:0000256" key="1">
    <source>
        <dbReference type="ARBA" id="ARBA00022737"/>
    </source>
</evidence>
<keyword evidence="4" id="KW-0472">Membrane</keyword>
<feature type="domain" description="CUB" evidence="5">
    <location>
        <begin position="46"/>
        <end position="158"/>
    </location>
</feature>
<evidence type="ECO:0000313" key="6">
    <source>
        <dbReference type="EMBL" id="VDM24560.1"/>
    </source>
</evidence>
<dbReference type="PANTHER" id="PTHR24251">
    <property type="entry name" value="OVOCHYMASE-RELATED"/>
    <property type="match status" value="1"/>
</dbReference>
<keyword evidence="4" id="KW-0812">Transmembrane</keyword>
<dbReference type="PROSITE" id="PS01180">
    <property type="entry name" value="CUB"/>
    <property type="match status" value="2"/>
</dbReference>
<evidence type="ECO:0000259" key="5">
    <source>
        <dbReference type="PROSITE" id="PS01180"/>
    </source>
</evidence>
<proteinExistence type="predicted"/>
<evidence type="ECO:0000256" key="3">
    <source>
        <dbReference type="PROSITE-ProRule" id="PRU00059"/>
    </source>
</evidence>
<feature type="domain" description="CUB" evidence="5">
    <location>
        <begin position="173"/>
        <end position="244"/>
    </location>
</feature>
<dbReference type="EMBL" id="UYWY01000314">
    <property type="protein sequence ID" value="VDM24560.1"/>
    <property type="molecule type" value="Genomic_DNA"/>
</dbReference>
<reference evidence="6 7" key="2">
    <citation type="submission" date="2018-11" db="EMBL/GenBank/DDBJ databases">
        <authorList>
            <consortium name="Pathogen Informatics"/>
        </authorList>
    </citation>
    <scope>NUCLEOTIDE SEQUENCE [LARGE SCALE GENOMIC DNA]</scope>
</reference>
<dbReference type="Pfam" id="PF00431">
    <property type="entry name" value="CUB"/>
    <property type="match status" value="2"/>
</dbReference>
<organism evidence="7 8">
    <name type="scientific">Toxocara canis</name>
    <name type="common">Canine roundworm</name>
    <dbReference type="NCBI Taxonomy" id="6265"/>
    <lineage>
        <taxon>Eukaryota</taxon>
        <taxon>Metazoa</taxon>
        <taxon>Ecdysozoa</taxon>
        <taxon>Nematoda</taxon>
        <taxon>Chromadorea</taxon>
        <taxon>Rhabditida</taxon>
        <taxon>Spirurina</taxon>
        <taxon>Ascaridomorpha</taxon>
        <taxon>Ascaridoidea</taxon>
        <taxon>Toxocaridae</taxon>
        <taxon>Toxocara</taxon>
    </lineage>
</organism>
<reference evidence="8" key="1">
    <citation type="submission" date="2016-06" db="UniProtKB">
        <authorList>
            <consortium name="WormBaseParasite"/>
        </authorList>
    </citation>
    <scope>IDENTIFICATION</scope>
</reference>
<keyword evidence="1" id="KW-0677">Repeat</keyword>
<dbReference type="InterPro" id="IPR035914">
    <property type="entry name" value="Sperma_CUB_dom_sf"/>
</dbReference>
<dbReference type="CDD" id="cd00041">
    <property type="entry name" value="CUB"/>
    <property type="match status" value="2"/>
</dbReference>
<protein>
    <submittedName>
        <fullName evidence="8">CUB domain-containing protein</fullName>
    </submittedName>
</protein>
<feature type="transmembrane region" description="Helical" evidence="4">
    <location>
        <begin position="20"/>
        <end position="40"/>
    </location>
</feature>
<dbReference type="SUPFAM" id="SSF49854">
    <property type="entry name" value="Spermadhesin, CUB domain"/>
    <property type="match status" value="2"/>
</dbReference>
<dbReference type="AlphaFoldDB" id="A0A183TWK4"/>